<reference evidence="5 6" key="1">
    <citation type="submission" date="2024-10" db="EMBL/GenBank/DDBJ databases">
        <title>The Natural Products Discovery Center: Release of the First 8490 Sequenced Strains for Exploring Actinobacteria Biosynthetic Diversity.</title>
        <authorList>
            <person name="Kalkreuter E."/>
            <person name="Kautsar S.A."/>
            <person name="Yang D."/>
            <person name="Bader C.D."/>
            <person name="Teijaro C.N."/>
            <person name="Fluegel L."/>
            <person name="Davis C.M."/>
            <person name="Simpson J.R."/>
            <person name="Lauterbach L."/>
            <person name="Steele A.D."/>
            <person name="Gui C."/>
            <person name="Meng S."/>
            <person name="Li G."/>
            <person name="Viehrig K."/>
            <person name="Ye F."/>
            <person name="Su P."/>
            <person name="Kiefer A.F."/>
            <person name="Nichols A."/>
            <person name="Cepeda A.J."/>
            <person name="Yan W."/>
            <person name="Fan B."/>
            <person name="Jiang Y."/>
            <person name="Adhikari A."/>
            <person name="Zheng C.-J."/>
            <person name="Schuster L."/>
            <person name="Cowan T.M."/>
            <person name="Smanski M.J."/>
            <person name="Chevrette M.G."/>
            <person name="De Carvalho L.P.S."/>
            <person name="Shen B."/>
        </authorList>
    </citation>
    <scope>NUCLEOTIDE SEQUENCE [LARGE SCALE GENOMIC DNA]</scope>
    <source>
        <strain evidence="5 6">NPDC020295</strain>
    </source>
</reference>
<feature type="signal peptide" evidence="3">
    <location>
        <begin position="1"/>
        <end position="15"/>
    </location>
</feature>
<evidence type="ECO:0000313" key="5">
    <source>
        <dbReference type="EMBL" id="MFI2160775.1"/>
    </source>
</evidence>
<feature type="region of interest" description="Disordered" evidence="2">
    <location>
        <begin position="1039"/>
        <end position="1069"/>
    </location>
</feature>
<dbReference type="Gene3D" id="2.170.16.10">
    <property type="entry name" value="Hedgehog/Intein (Hint) domain"/>
    <property type="match status" value="1"/>
</dbReference>
<dbReference type="NCBIfam" id="TIGR03696">
    <property type="entry name" value="Rhs_assc_core"/>
    <property type="match status" value="1"/>
</dbReference>
<evidence type="ECO:0000256" key="2">
    <source>
        <dbReference type="SAM" id="MobiDB-lite"/>
    </source>
</evidence>
<feature type="compositionally biased region" description="Low complexity" evidence="2">
    <location>
        <begin position="1048"/>
        <end position="1064"/>
    </location>
</feature>
<organism evidence="5 6">
    <name type="scientific">Streptomyces olivaceoviridis</name>
    <name type="common">Streptomyces corchorusii</name>
    <dbReference type="NCBI Taxonomy" id="1921"/>
    <lineage>
        <taxon>Bacteria</taxon>
        <taxon>Bacillati</taxon>
        <taxon>Actinomycetota</taxon>
        <taxon>Actinomycetes</taxon>
        <taxon>Kitasatosporales</taxon>
        <taxon>Streptomycetaceae</taxon>
        <taxon>Streptomyces</taxon>
    </lineage>
</organism>
<feature type="domain" description="Hint" evidence="4">
    <location>
        <begin position="2036"/>
        <end position="2138"/>
    </location>
</feature>
<dbReference type="SMART" id="SM00306">
    <property type="entry name" value="HintN"/>
    <property type="match status" value="1"/>
</dbReference>
<dbReference type="PROSITE" id="PS50817">
    <property type="entry name" value="INTEIN_N_TER"/>
    <property type="match status" value="1"/>
</dbReference>
<evidence type="ECO:0000256" key="1">
    <source>
        <dbReference type="ARBA" id="ARBA00022737"/>
    </source>
</evidence>
<sequence>MALAASLLAAPAAQAAGTAKATAAGHGQPVDVPARAAGSVPRDGAEPTRTKPVRPVWPKAAHARLALSGLKPGKTLPVTPAGDAPDTAAVQVGPAPASALARQRSAIAVPAPADVDVKVLDRTGLKRTNGIGMGVQLTRRDGRGTPGPVNVTFDYSKFKYAYGGDFAARLRLVALPACALTTPEAKGCSTADPRPVPVHNDVAKGTITATVQADGDPKPSISVIQPDRTAKSALSSSALSAATTSGATVYTLASTSSSDAGDYRASSLKPSGSWNVSTGSGAFSYSLPFDVPKPPAGQAPSLALSYNSQSVDALTSAQNTQANWTGLGWDLSGIGFIERRYRGCQDDGTGTGWVGDLCWDSPNSAKEPDGAVYVINFDGVTSNLVQDDNGTGSYHVQDDPGWRVQHLTGGHGSDDEYWVVSTQDGMRYYFGWGRSERTDAATDSVLTVPVFGNNPGEPGYNGGVGVTTQAYRWGLDRVVDADEVETAYFYDKEQNHYRSVLLADQARVYDSAAYPVRVEYGWASQIPGAQLPAKVDLRYVGRCVERMADKDPLASEPADCPGISDHPDSYPDVPTDLMCDGTSADDGCRTIKGETYSPTFFATKMLWDVKTYVRDNDASAWDPAMQYQMKYGLPNPEGTIDSTLWLDYIQRKGYGDGTDITLPTININGEWRDNQLGGGTLNFRRVTQIHQDLGSFVNVTYRNYDAQDACDIDNPPSESNNTQACFKQRWVPEGATDEKTGWFKKYVVAKVSVDPGPGAGSGNDGDPVMTTTYDYVGKPAWAFPNDPLTKDKDESWTDWRGYQQVEVHTGTKSNAASTYYWLYRGMDGDRTDKDDPSKTRSVTVDDGDSGRPAVTDSPWLNGKVLESSNRDGSGQSHKRVWHEYWVYDTAQYDGLPDARFVRDSKTTTDELTSSGWREHTVKNEYDDTEPASTKYGLPMRTNDWGLSDTDDNRCTTFGRAYNTDYFPGSQVQRWMVLPDETRHYAADCAARSAANQDAYAVTLYDDAASVDTDKPADGHPTTVRAYTDATHYRETKAKFDQAGRQISTTDGEQNTTTTTYQPATSWPVDGVKVTTPDPDGSGGPAAPQTTTTWYSRLWGVPYRIQDPNDRTTRIVLDSVGRVSKVFKPSQISAYPDGTPSLKYQYDITTSDNSEGVPDLVSTVPPKVTTTTLQSAGKVLTSYDYLDGLGRARETQVPAPTGTGRTVISTRYDTSGNVTGTSAAFYNSGAAGSGMVLPTVDSLPSYTDVVIDYAGRTTESRIMVNGDPQAQGQTITNYHGDYTTTMPPAGERTNTYTDVFGQVSKVVEFGPSTYTTYYEYNRSGQLSKITDSKGNLTTYTYNWLGERTGGKDPDADLNGTGAITYDDNGNVETVKDAGGTVLTYTYDHLNRPLTVQNGTKVLTRTTYDTAAGGIGKPATSTSYAGGYAYTDKINAYDADGNATESQTTVPADGTGFENTYVTKSAYDALGRQTSITYPAVGDLPEETVTTQYDGFGNPEKVSSDLNNTVYVDSTGFDSLGRLTDRTYGTTATTGTTARRAYAYDDADGTGWLKNITTTTSTKGTVQNDDYVYDNAGQTTDLADGITGQHQCYTYDELNRLSRAWTTGASTGCAGPFSPDLATGKDPYQLDYTYDGIGNLQKVTSTTATGAQVNDYVYPGYSADQSTYTAGAAHPHAVTSVKTPTGTDLYDYDDDGQMKSRTVGGKQTTLVWNELHQVTSASGAATTGYVYAASGDLLERKSPDETVLYLASQEIHKAPGATPKATRYYGDGATTVAMRTAVDKTSSKLVWIMSDTQASTQLAIDAGTGTAQRRRYLPFGAQNGGTSLPSGSDRGFLGKTEDDATGLSVLGARMYDAKLGRFLSPDPLNSPYSPQYLNAYSYSVNNPVTYSDPDGLRPITPCEYGCDHGDQSYRDWMTPNGDGTWSYHYEYSNYVYNGQGELHSVVKTGSDLPPLGKKIVYKPLDISAQVTVIKALASTFLPDPKAWKDCLSGSGVSSCLIAGTDLPLGKALKLVPDSVLKKGAKAAEEWITKLTKRCNCFLAGTDVLMGDGKTTKDIEDVKVGDEVLTTDPETGRTTPQRVTRLIVTDTDKHFNELSIATEDGIEKLTATHEHPFWSPSQHDWVQAGNLKPGMTLRTDDGHTVIVTANRPFTTHARTYNLTVENVHTYYVLAGETPVLVHNSTCRVKKLSDPLPRGMNNKIASAYDDVKAGRIPSHDTYSGREHPWWAGAKEYRVPGRPETDRILEKELPNGAKVYGWTSTHYQKIQRFSAPHFPDSEWN</sequence>
<name>A0ABW7VJ84_STROI</name>
<dbReference type="RefSeq" id="WP_079082571.1">
    <property type="nucleotide sequence ID" value="NZ_JBIRUT010000020.1"/>
</dbReference>
<evidence type="ECO:0000256" key="3">
    <source>
        <dbReference type="SAM" id="SignalP"/>
    </source>
</evidence>
<dbReference type="Gene3D" id="2.180.10.10">
    <property type="entry name" value="RHS repeat-associated core"/>
    <property type="match status" value="1"/>
</dbReference>
<dbReference type="InterPro" id="IPR056823">
    <property type="entry name" value="TEN-like_YD-shell"/>
</dbReference>
<dbReference type="NCBIfam" id="TIGR01443">
    <property type="entry name" value="intein_Cterm"/>
    <property type="match status" value="1"/>
</dbReference>
<gene>
    <name evidence="5" type="ORF">ACH49L_34675</name>
</gene>
<proteinExistence type="predicted"/>
<feature type="region of interest" description="Disordered" evidence="2">
    <location>
        <begin position="23"/>
        <end position="52"/>
    </location>
</feature>
<accession>A0ABW7VJ84</accession>
<dbReference type="Pfam" id="PF25023">
    <property type="entry name" value="TEN_YD-shell"/>
    <property type="match status" value="1"/>
</dbReference>
<dbReference type="Pfam" id="PF05593">
    <property type="entry name" value="RHS_repeat"/>
    <property type="match status" value="1"/>
</dbReference>
<dbReference type="InterPro" id="IPR031325">
    <property type="entry name" value="RHS_repeat"/>
</dbReference>
<dbReference type="Pfam" id="PF07591">
    <property type="entry name" value="PT-HINT"/>
    <property type="match status" value="1"/>
</dbReference>
<keyword evidence="1" id="KW-0677">Repeat</keyword>
<dbReference type="PROSITE" id="PS50818">
    <property type="entry name" value="INTEIN_C_TER"/>
    <property type="match status" value="1"/>
</dbReference>
<dbReference type="InterPro" id="IPR030934">
    <property type="entry name" value="Intein_C"/>
</dbReference>
<dbReference type="EMBL" id="JBIRWM010000021">
    <property type="protein sequence ID" value="MFI2160775.1"/>
    <property type="molecule type" value="Genomic_DNA"/>
</dbReference>
<dbReference type="InterPro" id="IPR036844">
    <property type="entry name" value="Hint_dom_sf"/>
</dbReference>
<keyword evidence="6" id="KW-1185">Reference proteome</keyword>
<dbReference type="InterPro" id="IPR050708">
    <property type="entry name" value="T6SS_VgrG/RHS"/>
</dbReference>
<dbReference type="Proteomes" id="UP001611397">
    <property type="component" value="Unassembled WGS sequence"/>
</dbReference>
<dbReference type="InterPro" id="IPR003587">
    <property type="entry name" value="Hint_dom_N"/>
</dbReference>
<feature type="compositionally biased region" description="Polar residues" evidence="2">
    <location>
        <begin position="866"/>
        <end position="875"/>
    </location>
</feature>
<evidence type="ECO:0000313" key="6">
    <source>
        <dbReference type="Proteomes" id="UP001611397"/>
    </source>
</evidence>
<feature type="chain" id="PRO_5047070970" evidence="3">
    <location>
        <begin position="16"/>
        <end position="2279"/>
    </location>
</feature>
<protein>
    <submittedName>
        <fullName evidence="5">Polymorphic toxin-type HINT domain-containing protein</fullName>
    </submittedName>
</protein>
<evidence type="ECO:0000259" key="4">
    <source>
        <dbReference type="SMART" id="SM00306"/>
    </source>
</evidence>
<feature type="region of interest" description="Disordered" evidence="2">
    <location>
        <begin position="830"/>
        <end position="875"/>
    </location>
</feature>
<dbReference type="PANTHER" id="PTHR32305:SF17">
    <property type="entry name" value="TRNA NUCLEASE WAPA"/>
    <property type="match status" value="1"/>
</dbReference>
<dbReference type="PANTHER" id="PTHR32305">
    <property type="match status" value="1"/>
</dbReference>
<dbReference type="SUPFAM" id="SSF51294">
    <property type="entry name" value="Hedgehog/intein (Hint) domain"/>
    <property type="match status" value="1"/>
</dbReference>
<comment type="caution">
    <text evidence="5">The sequence shown here is derived from an EMBL/GenBank/DDBJ whole genome shotgun (WGS) entry which is preliminary data.</text>
</comment>
<dbReference type="CDD" id="cd00081">
    <property type="entry name" value="Hint"/>
    <property type="match status" value="1"/>
</dbReference>
<dbReference type="InterPro" id="IPR022385">
    <property type="entry name" value="Rhs_assc_core"/>
</dbReference>
<dbReference type="InterPro" id="IPR006141">
    <property type="entry name" value="Intein_N"/>
</dbReference>
<keyword evidence="3" id="KW-0732">Signal</keyword>